<gene>
    <name evidence="2" type="ORF">CTER_4563</name>
</gene>
<reference evidence="2 3" key="1">
    <citation type="journal article" date="2013" name="Genome Announc.">
        <title>Draft Genome Sequence of the Cellulolytic, Mesophilic, Anaerobic Bacterium Clostridium termitidis Strain CT1112 (DSM 5398).</title>
        <authorList>
            <person name="Lal S."/>
            <person name="Ramachandran U."/>
            <person name="Zhang X."/>
            <person name="Munir R."/>
            <person name="Sparling R."/>
            <person name="Levin D.B."/>
        </authorList>
    </citation>
    <scope>NUCLEOTIDE SEQUENCE [LARGE SCALE GENOMIC DNA]</scope>
    <source>
        <strain evidence="2 3">CT1112</strain>
    </source>
</reference>
<sequence>MKRSVKVLSLVLVIIISLSIPAFASGSSSANIVSYGYNQNGDYIVVVEVEGCSISSAVWDNVNAAYSSINIINYNKAQYVYNFGKPSHDLHFFTIFFSNNTYIQADFMT</sequence>
<dbReference type="PATRIC" id="fig|1195236.3.peg.4745"/>
<comment type="caution">
    <text evidence="2">The sequence shown here is derived from an EMBL/GenBank/DDBJ whole genome shotgun (WGS) entry which is preliminary data.</text>
</comment>
<evidence type="ECO:0000313" key="3">
    <source>
        <dbReference type="Proteomes" id="UP000014155"/>
    </source>
</evidence>
<dbReference type="AlphaFoldDB" id="S0FHW9"/>
<dbReference type="EMBL" id="AORV01000065">
    <property type="protein sequence ID" value="EMS69596.1"/>
    <property type="molecule type" value="Genomic_DNA"/>
</dbReference>
<dbReference type="Proteomes" id="UP000014155">
    <property type="component" value="Unassembled WGS sequence"/>
</dbReference>
<evidence type="ECO:0008006" key="4">
    <source>
        <dbReference type="Google" id="ProtNLM"/>
    </source>
</evidence>
<feature type="chain" id="PRO_5038914904" description="Secreted protein" evidence="1">
    <location>
        <begin position="25"/>
        <end position="109"/>
    </location>
</feature>
<evidence type="ECO:0000313" key="2">
    <source>
        <dbReference type="EMBL" id="EMS69596.1"/>
    </source>
</evidence>
<evidence type="ECO:0000256" key="1">
    <source>
        <dbReference type="SAM" id="SignalP"/>
    </source>
</evidence>
<organism evidence="2 3">
    <name type="scientific">Ruminiclostridium cellobioparum subsp. termitidis CT1112</name>
    <dbReference type="NCBI Taxonomy" id="1195236"/>
    <lineage>
        <taxon>Bacteria</taxon>
        <taxon>Bacillati</taxon>
        <taxon>Bacillota</taxon>
        <taxon>Clostridia</taxon>
        <taxon>Eubacteriales</taxon>
        <taxon>Oscillospiraceae</taxon>
        <taxon>Ruminiclostridium</taxon>
    </lineage>
</organism>
<feature type="signal peptide" evidence="1">
    <location>
        <begin position="1"/>
        <end position="24"/>
    </location>
</feature>
<protein>
    <recommendedName>
        <fullName evidence="4">Secreted protein</fullName>
    </recommendedName>
</protein>
<proteinExistence type="predicted"/>
<dbReference type="RefSeq" id="WP_004629869.1">
    <property type="nucleotide sequence ID" value="NZ_AORV01000065.1"/>
</dbReference>
<keyword evidence="3" id="KW-1185">Reference proteome</keyword>
<keyword evidence="1" id="KW-0732">Signal</keyword>
<accession>S0FHW9</accession>
<name>S0FHW9_RUMCE</name>